<dbReference type="HOGENOM" id="CLU_3165740_0_0_0"/>
<reference evidence="2 5" key="2">
    <citation type="submission" date="2016-11" db="EMBL/GenBank/DDBJ databases">
        <title>Genomic analysis of Caldithrix abyssi and proposal of a novel bacterial phylum Caldithrichaeota.</title>
        <authorList>
            <person name="Kublanov I."/>
            <person name="Sigalova O."/>
            <person name="Gavrilov S."/>
            <person name="Lebedinsky A."/>
            <person name="Ivanova N."/>
            <person name="Daum C."/>
            <person name="Reddy T."/>
            <person name="Klenk H.P."/>
            <person name="Goker M."/>
            <person name="Reva O."/>
            <person name="Miroshnichenko M."/>
            <person name="Kyprides N."/>
            <person name="Woyke T."/>
            <person name="Gelfand M."/>
        </authorList>
    </citation>
    <scope>NUCLEOTIDE SEQUENCE [LARGE SCALE GENOMIC DNA]</scope>
    <source>
        <strain evidence="2 5">LF13</strain>
    </source>
</reference>
<sequence length="47" mass="5762">MYIDWITWSIWLIGFVILVTWIYVPIKEFKRLYKSHKEKDKKATDSA</sequence>
<keyword evidence="1" id="KW-1133">Transmembrane helix</keyword>
<dbReference type="RefSeq" id="WP_006929763.1">
    <property type="nucleotide sequence ID" value="NZ_CM001402.1"/>
</dbReference>
<dbReference type="Proteomes" id="UP000004671">
    <property type="component" value="Chromosome"/>
</dbReference>
<name>H1XRE4_CALAY</name>
<evidence type="ECO:0000313" key="3">
    <source>
        <dbReference type="EMBL" id="EHO42425.1"/>
    </source>
</evidence>
<dbReference type="Proteomes" id="UP000183868">
    <property type="component" value="Chromosome"/>
</dbReference>
<proteinExistence type="predicted"/>
<dbReference type="EMBL" id="CM001402">
    <property type="protein sequence ID" value="EHO42425.1"/>
    <property type="molecule type" value="Genomic_DNA"/>
</dbReference>
<evidence type="ECO:0000313" key="5">
    <source>
        <dbReference type="Proteomes" id="UP000183868"/>
    </source>
</evidence>
<organism evidence="3 4">
    <name type="scientific">Caldithrix abyssi DSM 13497</name>
    <dbReference type="NCBI Taxonomy" id="880073"/>
    <lineage>
        <taxon>Bacteria</taxon>
        <taxon>Pseudomonadati</taxon>
        <taxon>Calditrichota</taxon>
        <taxon>Calditrichia</taxon>
        <taxon>Calditrichales</taxon>
        <taxon>Calditrichaceae</taxon>
        <taxon>Caldithrix</taxon>
    </lineage>
</organism>
<evidence type="ECO:0000313" key="4">
    <source>
        <dbReference type="Proteomes" id="UP000004671"/>
    </source>
</evidence>
<gene>
    <name evidence="2" type="ORF">Cabys_1669</name>
    <name evidence="3" type="ORF">Calab_2818</name>
</gene>
<evidence type="ECO:0000313" key="2">
    <source>
        <dbReference type="EMBL" id="APF18418.1"/>
    </source>
</evidence>
<dbReference type="AlphaFoldDB" id="H1XRE4"/>
<dbReference type="InParanoid" id="H1XRE4"/>
<dbReference type="KEGG" id="caby:Cabys_1669"/>
<feature type="transmembrane region" description="Helical" evidence="1">
    <location>
        <begin position="6"/>
        <end position="24"/>
    </location>
</feature>
<keyword evidence="1" id="KW-0812">Transmembrane</keyword>
<keyword evidence="4" id="KW-1185">Reference proteome</keyword>
<evidence type="ECO:0000256" key="1">
    <source>
        <dbReference type="SAM" id="Phobius"/>
    </source>
</evidence>
<protein>
    <submittedName>
        <fullName evidence="3">Uncharacterized protein</fullName>
    </submittedName>
</protein>
<dbReference type="EMBL" id="CP018099">
    <property type="protein sequence ID" value="APF18418.1"/>
    <property type="molecule type" value="Genomic_DNA"/>
</dbReference>
<dbReference type="PaxDb" id="880073-Calab_2818"/>
<accession>H1XRE4</accession>
<keyword evidence="1" id="KW-0472">Membrane</keyword>
<reference evidence="3 4" key="1">
    <citation type="submission" date="2011-09" db="EMBL/GenBank/DDBJ databases">
        <title>The permanent draft genome of Caldithrix abyssi DSM 13497.</title>
        <authorList>
            <consortium name="US DOE Joint Genome Institute (JGI-PGF)"/>
            <person name="Lucas S."/>
            <person name="Han J."/>
            <person name="Lapidus A."/>
            <person name="Bruce D."/>
            <person name="Goodwin L."/>
            <person name="Pitluck S."/>
            <person name="Peters L."/>
            <person name="Kyrpides N."/>
            <person name="Mavromatis K."/>
            <person name="Ivanova N."/>
            <person name="Mikhailova N."/>
            <person name="Chertkov O."/>
            <person name="Detter J.C."/>
            <person name="Tapia R."/>
            <person name="Han C."/>
            <person name="Land M."/>
            <person name="Hauser L."/>
            <person name="Markowitz V."/>
            <person name="Cheng J.-F."/>
            <person name="Hugenholtz P."/>
            <person name="Woyke T."/>
            <person name="Wu D."/>
            <person name="Spring S."/>
            <person name="Brambilla E."/>
            <person name="Klenk H.-P."/>
            <person name="Eisen J.A."/>
        </authorList>
    </citation>
    <scope>NUCLEOTIDE SEQUENCE [LARGE SCALE GENOMIC DNA]</scope>
    <source>
        <strain evidence="3 4">DSM 13497</strain>
    </source>
</reference>